<dbReference type="RefSeq" id="WP_027097336.1">
    <property type="nucleotide sequence ID" value="NZ_CABHIH010000005.1"/>
</dbReference>
<evidence type="ECO:0000313" key="1">
    <source>
        <dbReference type="EMBL" id="OBY11067.1"/>
    </source>
</evidence>
<sequence>MNFIKVHNINESKILKKEIWEEKKREKVTLCSCKGCIQKADVISNVKINDVEEGKIVYSIPVCNECSNKAENYYVDINSLVI</sequence>
<organism evidence="1 2">
    <name type="scientific">Clostridium paraputrificum</name>
    <dbReference type="NCBI Taxonomy" id="29363"/>
    <lineage>
        <taxon>Bacteria</taxon>
        <taxon>Bacillati</taxon>
        <taxon>Bacillota</taxon>
        <taxon>Clostridia</taxon>
        <taxon>Eubacteriales</taxon>
        <taxon>Clostridiaceae</taxon>
        <taxon>Clostridium</taxon>
    </lineage>
</organism>
<comment type="caution">
    <text evidence="1">The sequence shown here is derived from an EMBL/GenBank/DDBJ whole genome shotgun (WGS) entry which is preliminary data.</text>
</comment>
<accession>A0A174WJS4</accession>
<reference evidence="1 2" key="1">
    <citation type="submission" date="2016-06" db="EMBL/GenBank/DDBJ databases">
        <authorList>
            <person name="Kjaerup R.B."/>
            <person name="Dalgaard T.S."/>
            <person name="Juul-Madsen H.R."/>
        </authorList>
    </citation>
    <scope>NUCLEOTIDE SEQUENCE [LARGE SCALE GENOMIC DNA]</scope>
    <source>
        <strain evidence="1 2">373-A1</strain>
    </source>
</reference>
<dbReference type="EMBL" id="MAPZ01000016">
    <property type="protein sequence ID" value="OBY11067.1"/>
    <property type="molecule type" value="Genomic_DNA"/>
</dbReference>
<keyword evidence="2" id="KW-1185">Reference proteome</keyword>
<protein>
    <submittedName>
        <fullName evidence="1">Uncharacterized protein</fullName>
    </submittedName>
</protein>
<dbReference type="GeneID" id="42775172"/>
<gene>
    <name evidence="1" type="ORF">CP373A1_06105</name>
</gene>
<name>A0A174WJS4_9CLOT</name>
<dbReference type="Proteomes" id="UP000092714">
    <property type="component" value="Unassembled WGS sequence"/>
</dbReference>
<dbReference type="AlphaFoldDB" id="A0A174WJS4"/>
<evidence type="ECO:0000313" key="2">
    <source>
        <dbReference type="Proteomes" id="UP000092714"/>
    </source>
</evidence>
<proteinExistence type="predicted"/>